<accession>A0A8J4CRZ0</accession>
<gene>
    <name evidence="1" type="ORF">Vretifemale_16576</name>
</gene>
<dbReference type="OrthoDB" id="14252at2759"/>
<reference evidence="1" key="1">
    <citation type="journal article" date="2021" name="Proc. Natl. Acad. Sci. U.S.A.">
        <title>Three genomes in the algal genus Volvox reveal the fate of a haploid sex-determining region after a transition to homothallism.</title>
        <authorList>
            <person name="Yamamoto K."/>
            <person name="Hamaji T."/>
            <person name="Kawai-Toyooka H."/>
            <person name="Matsuzaki R."/>
            <person name="Takahashi F."/>
            <person name="Nishimura Y."/>
            <person name="Kawachi M."/>
            <person name="Noguchi H."/>
            <person name="Minakuchi Y."/>
            <person name="Umen J.G."/>
            <person name="Toyoda A."/>
            <person name="Nozaki H."/>
        </authorList>
    </citation>
    <scope>NUCLEOTIDE SEQUENCE</scope>
    <source>
        <strain evidence="1">NIES-3786</strain>
    </source>
</reference>
<proteinExistence type="predicted"/>
<organism evidence="1 2">
    <name type="scientific">Volvox reticuliferus</name>
    <dbReference type="NCBI Taxonomy" id="1737510"/>
    <lineage>
        <taxon>Eukaryota</taxon>
        <taxon>Viridiplantae</taxon>
        <taxon>Chlorophyta</taxon>
        <taxon>core chlorophytes</taxon>
        <taxon>Chlorophyceae</taxon>
        <taxon>CS clade</taxon>
        <taxon>Chlamydomonadales</taxon>
        <taxon>Volvocaceae</taxon>
        <taxon>Volvox</taxon>
    </lineage>
</organism>
<dbReference type="AlphaFoldDB" id="A0A8J4CRZ0"/>
<name>A0A8J4CRZ0_9CHLO</name>
<evidence type="ECO:0000313" key="1">
    <source>
        <dbReference type="EMBL" id="GIL88726.1"/>
    </source>
</evidence>
<protein>
    <submittedName>
        <fullName evidence="1">Uncharacterized protein</fullName>
    </submittedName>
</protein>
<evidence type="ECO:0000313" key="2">
    <source>
        <dbReference type="Proteomes" id="UP000747110"/>
    </source>
</evidence>
<sequence>MVFANLQMWAAVLPIDVAKTRLQTAQPCSKWDVRLWNHWVMVGILLLLKTRQKAKGNLTVPWDLPAKDRHFIEKCVWLHFSGYRPLISTLLWPRWPRNQYQNVPWSTYWSTLAGSCYG</sequence>
<comment type="caution">
    <text evidence="1">The sequence shown here is derived from an EMBL/GenBank/DDBJ whole genome shotgun (WGS) entry which is preliminary data.</text>
</comment>
<dbReference type="Proteomes" id="UP000747110">
    <property type="component" value="Unassembled WGS sequence"/>
</dbReference>
<keyword evidence="2" id="KW-1185">Reference proteome</keyword>
<dbReference type="EMBL" id="BNCP01000046">
    <property type="protein sequence ID" value="GIL88726.1"/>
    <property type="molecule type" value="Genomic_DNA"/>
</dbReference>